<dbReference type="InterPro" id="IPR029063">
    <property type="entry name" value="SAM-dependent_MTases_sf"/>
</dbReference>
<accession>A0ABS9SNH2</accession>
<evidence type="ECO:0000256" key="2">
    <source>
        <dbReference type="ARBA" id="ARBA00022679"/>
    </source>
</evidence>
<keyword evidence="6" id="KW-1185">Reference proteome</keyword>
<reference evidence="5 6" key="1">
    <citation type="submission" date="2022-02" db="EMBL/GenBank/DDBJ databases">
        <authorList>
            <person name="Min J."/>
        </authorList>
    </citation>
    <scope>NUCLEOTIDE SEQUENCE [LARGE SCALE GENOMIC DNA]</scope>
    <source>
        <strain evidence="5 6">GR10-1</strain>
    </source>
</reference>
<dbReference type="GO" id="GO:0032259">
    <property type="term" value="P:methylation"/>
    <property type="evidence" value="ECO:0007669"/>
    <property type="project" value="UniProtKB-KW"/>
</dbReference>
<proteinExistence type="predicted"/>
<feature type="domain" description="O-methyltransferase C-terminal" evidence="4">
    <location>
        <begin position="1"/>
        <end position="149"/>
    </location>
</feature>
<dbReference type="GO" id="GO:0008168">
    <property type="term" value="F:methyltransferase activity"/>
    <property type="evidence" value="ECO:0007669"/>
    <property type="project" value="UniProtKB-KW"/>
</dbReference>
<evidence type="ECO:0000256" key="1">
    <source>
        <dbReference type="ARBA" id="ARBA00022603"/>
    </source>
</evidence>
<keyword evidence="2" id="KW-0808">Transferase</keyword>
<keyword evidence="3" id="KW-0949">S-adenosyl-L-methionine</keyword>
<name>A0ABS9SNH2_9BACT</name>
<protein>
    <submittedName>
        <fullName evidence="5">Methyltransferase domain-containing protein</fullName>
    </submittedName>
</protein>
<evidence type="ECO:0000256" key="3">
    <source>
        <dbReference type="ARBA" id="ARBA00022691"/>
    </source>
</evidence>
<dbReference type="Proteomes" id="UP001202248">
    <property type="component" value="Unassembled WGS sequence"/>
</dbReference>
<dbReference type="SUPFAM" id="SSF53335">
    <property type="entry name" value="S-adenosyl-L-methionine-dependent methyltransferases"/>
    <property type="match status" value="1"/>
</dbReference>
<dbReference type="InterPro" id="IPR016461">
    <property type="entry name" value="COMT-like"/>
</dbReference>
<sequence>MGGNTGKWASASATHGENIHVTIMDLPGQAEMAKQRIAELGLSDKVSFYPCNILDETVPFPKGFDAIWMSQFLDCFSEDEIVSILKRCAGSIDDDGIVLILEAFWDTQRFETSAFCIQQLSIYFTAIANGNSQMYDSRVFKKCIDKAGFDIAEQIDGIGLSHTLLKCRKRKL</sequence>
<keyword evidence="1 5" id="KW-0489">Methyltransferase</keyword>
<dbReference type="EMBL" id="JAKWBL010000004">
    <property type="protein sequence ID" value="MCH5599883.1"/>
    <property type="molecule type" value="Genomic_DNA"/>
</dbReference>
<evidence type="ECO:0000259" key="4">
    <source>
        <dbReference type="Pfam" id="PF00891"/>
    </source>
</evidence>
<organism evidence="5 6">
    <name type="scientific">Niabella ginsengisoli</name>
    <dbReference type="NCBI Taxonomy" id="522298"/>
    <lineage>
        <taxon>Bacteria</taxon>
        <taxon>Pseudomonadati</taxon>
        <taxon>Bacteroidota</taxon>
        <taxon>Chitinophagia</taxon>
        <taxon>Chitinophagales</taxon>
        <taxon>Chitinophagaceae</taxon>
        <taxon>Niabella</taxon>
    </lineage>
</organism>
<dbReference type="InterPro" id="IPR001077">
    <property type="entry name" value="COMT_C"/>
</dbReference>
<comment type="caution">
    <text evidence="5">The sequence shown here is derived from an EMBL/GenBank/DDBJ whole genome shotgun (WGS) entry which is preliminary data.</text>
</comment>
<evidence type="ECO:0000313" key="5">
    <source>
        <dbReference type="EMBL" id="MCH5599883.1"/>
    </source>
</evidence>
<dbReference type="PROSITE" id="PS51683">
    <property type="entry name" value="SAM_OMT_II"/>
    <property type="match status" value="1"/>
</dbReference>
<dbReference type="Pfam" id="PF00891">
    <property type="entry name" value="Methyltransf_2"/>
    <property type="match status" value="1"/>
</dbReference>
<evidence type="ECO:0000313" key="6">
    <source>
        <dbReference type="Proteomes" id="UP001202248"/>
    </source>
</evidence>
<gene>
    <name evidence="5" type="ORF">MKP09_19170</name>
</gene>
<dbReference type="Gene3D" id="3.40.50.150">
    <property type="entry name" value="Vaccinia Virus protein VP39"/>
    <property type="match status" value="1"/>
</dbReference>